<evidence type="ECO:0000256" key="4">
    <source>
        <dbReference type="ARBA" id="ARBA00022989"/>
    </source>
</evidence>
<evidence type="ECO:0000256" key="5">
    <source>
        <dbReference type="ARBA" id="ARBA00023136"/>
    </source>
</evidence>
<keyword evidence="4 7" id="KW-1133">Transmembrane helix</keyword>
<dbReference type="AlphaFoldDB" id="A0A427Y1R2"/>
<name>A0A427Y1R2_9TREE</name>
<comment type="subcellular location">
    <subcellularLocation>
        <location evidence="1">Membrane</location>
        <topology evidence="1">Multi-pass membrane protein</topology>
    </subcellularLocation>
</comment>
<evidence type="ECO:0000256" key="7">
    <source>
        <dbReference type="SAM" id="Phobius"/>
    </source>
</evidence>
<dbReference type="EMBL" id="RSCE01000003">
    <property type="protein sequence ID" value="RSH85012.1"/>
    <property type="molecule type" value="Genomic_DNA"/>
</dbReference>
<organism evidence="9 10">
    <name type="scientific">Apiotrichum porosum</name>
    <dbReference type="NCBI Taxonomy" id="105984"/>
    <lineage>
        <taxon>Eukaryota</taxon>
        <taxon>Fungi</taxon>
        <taxon>Dikarya</taxon>
        <taxon>Basidiomycota</taxon>
        <taxon>Agaricomycotina</taxon>
        <taxon>Tremellomycetes</taxon>
        <taxon>Trichosporonales</taxon>
        <taxon>Trichosporonaceae</taxon>
        <taxon>Apiotrichum</taxon>
    </lineage>
</organism>
<feature type="transmembrane region" description="Helical" evidence="7">
    <location>
        <begin position="257"/>
        <end position="278"/>
    </location>
</feature>
<feature type="transmembrane region" description="Helical" evidence="7">
    <location>
        <begin position="182"/>
        <end position="198"/>
    </location>
</feature>
<evidence type="ECO:0000256" key="3">
    <source>
        <dbReference type="ARBA" id="ARBA00022692"/>
    </source>
</evidence>
<keyword evidence="5 7" id="KW-0472">Membrane</keyword>
<dbReference type="GO" id="GO:0015179">
    <property type="term" value="F:L-amino acid transmembrane transporter activity"/>
    <property type="evidence" value="ECO:0007669"/>
    <property type="project" value="TreeGrafter"/>
</dbReference>
<keyword evidence="10" id="KW-1185">Reference proteome</keyword>
<evidence type="ECO:0000313" key="9">
    <source>
        <dbReference type="EMBL" id="RSH85012.1"/>
    </source>
</evidence>
<evidence type="ECO:0000313" key="10">
    <source>
        <dbReference type="Proteomes" id="UP000279236"/>
    </source>
</evidence>
<feature type="transmembrane region" description="Helical" evidence="7">
    <location>
        <begin position="376"/>
        <end position="396"/>
    </location>
</feature>
<feature type="transmembrane region" description="Helical" evidence="7">
    <location>
        <begin position="402"/>
        <end position="425"/>
    </location>
</feature>
<comment type="caution">
    <text evidence="9">The sequence shown here is derived from an EMBL/GenBank/DDBJ whole genome shotgun (WGS) entry which is preliminary data.</text>
</comment>
<keyword evidence="3 7" id="KW-0812">Transmembrane</keyword>
<feature type="compositionally biased region" description="Polar residues" evidence="6">
    <location>
        <begin position="14"/>
        <end position="29"/>
    </location>
</feature>
<dbReference type="STRING" id="105984.A0A427Y1R2"/>
<dbReference type="InterPro" id="IPR013057">
    <property type="entry name" value="AA_transpt_TM"/>
</dbReference>
<feature type="transmembrane region" description="Helical" evidence="7">
    <location>
        <begin position="290"/>
        <end position="313"/>
    </location>
</feature>
<feature type="transmembrane region" description="Helical" evidence="7">
    <location>
        <begin position="450"/>
        <end position="471"/>
    </location>
</feature>
<dbReference type="OrthoDB" id="294730at2759"/>
<dbReference type="Gene3D" id="1.20.1740.10">
    <property type="entry name" value="Amino acid/polyamine transporter I"/>
    <property type="match status" value="1"/>
</dbReference>
<comment type="similarity">
    <text evidence="2">Belongs to the amino acid/polyamine transporter 2 family.</text>
</comment>
<accession>A0A427Y1R2</accession>
<dbReference type="Pfam" id="PF01490">
    <property type="entry name" value="Aa_trans"/>
    <property type="match status" value="1"/>
</dbReference>
<feature type="transmembrane region" description="Helical" evidence="7">
    <location>
        <begin position="333"/>
        <end position="356"/>
    </location>
</feature>
<dbReference type="GO" id="GO:0016020">
    <property type="term" value="C:membrane"/>
    <property type="evidence" value="ECO:0007669"/>
    <property type="project" value="UniProtKB-SubCell"/>
</dbReference>
<reference evidence="9 10" key="1">
    <citation type="submission" date="2018-11" db="EMBL/GenBank/DDBJ databases">
        <title>Genome sequence of Apiotrichum porosum DSM 27194.</title>
        <authorList>
            <person name="Aliyu H."/>
            <person name="Gorte O."/>
            <person name="Ochsenreither K."/>
        </authorList>
    </citation>
    <scope>NUCLEOTIDE SEQUENCE [LARGE SCALE GENOMIC DNA]</scope>
    <source>
        <strain evidence="9 10">DSM 27194</strain>
    </source>
</reference>
<feature type="region of interest" description="Disordered" evidence="6">
    <location>
        <begin position="1"/>
        <end position="29"/>
    </location>
</feature>
<protein>
    <recommendedName>
        <fullName evidence="8">Amino acid transporter transmembrane domain-containing protein</fullName>
    </recommendedName>
</protein>
<evidence type="ECO:0000256" key="1">
    <source>
        <dbReference type="ARBA" id="ARBA00004141"/>
    </source>
</evidence>
<evidence type="ECO:0000256" key="2">
    <source>
        <dbReference type="ARBA" id="ARBA00008066"/>
    </source>
</evidence>
<dbReference type="PANTHER" id="PTHR22950:SF479">
    <property type="entry name" value="AMINO ACID TRANSPORTER (EUROFUNG)-RELATED"/>
    <property type="match status" value="1"/>
</dbReference>
<proteinExistence type="inferred from homology"/>
<feature type="transmembrane region" description="Helical" evidence="7">
    <location>
        <begin position="97"/>
        <end position="121"/>
    </location>
</feature>
<feature type="domain" description="Amino acid transporter transmembrane" evidence="8">
    <location>
        <begin position="69"/>
        <end position="413"/>
    </location>
</feature>
<dbReference type="GeneID" id="39591140"/>
<gene>
    <name evidence="9" type="ORF">EHS24_006597</name>
</gene>
<dbReference type="RefSeq" id="XP_028478460.1">
    <property type="nucleotide sequence ID" value="XM_028622008.1"/>
</dbReference>
<feature type="transmembrane region" description="Helical" evidence="7">
    <location>
        <begin position="205"/>
        <end position="226"/>
    </location>
</feature>
<sequence>MDSQNEKLADATNIAETGSITTNAESSANGAGKGPIVNMTTLPEESFFAYDAFTVAAGHDGEHVDFRSMGWLKAGLVATAENIALGILSFPSIMMRLGVVGGIIATVGLGIIAYVTAWIMIDFKLRHMGVMHYGDAGGVVFGKWGSRIFGTGMVLKAMGLAGSHVLVGQTALSNISEKAICAVWYGFIVTIASILLSYNREWHKLWWMSFISIGAIFTASIITMVATGVQSPSVLETAKGGPIHWHAFPEDPSLMNIIGGITNVIFAYGGNMAVFSFCSEMRRPNDFKKSFALSQIVAVIAYVIVGCVIYSFGGQYTTSPALTMTTTAVRITAYSIALITIMVSGILGANVGAKYLYVSTLRNSALLTSTSWKAQFYWIGCVALTWIVGFVFSELIPFFNPILTIISSLFSVWFICGGAAFLWFYDNHPWFAKYHNDGEIRAVNTIGKKFLMSVSILCLIISVAITPLGLYSAAQSIIDGYRAGTFTHPFAC</sequence>
<dbReference type="Proteomes" id="UP000279236">
    <property type="component" value="Unassembled WGS sequence"/>
</dbReference>
<evidence type="ECO:0000259" key="8">
    <source>
        <dbReference type="Pfam" id="PF01490"/>
    </source>
</evidence>
<evidence type="ECO:0000256" key="6">
    <source>
        <dbReference type="SAM" id="MobiDB-lite"/>
    </source>
</evidence>
<dbReference type="PANTHER" id="PTHR22950">
    <property type="entry name" value="AMINO ACID TRANSPORTER"/>
    <property type="match status" value="1"/>
</dbReference>